<keyword evidence="2" id="KW-1185">Reference proteome</keyword>
<name>A0ABW2PIR4_9ACTN</name>
<dbReference type="RefSeq" id="WP_380832468.1">
    <property type="nucleotide sequence ID" value="NZ_JBHTCG010000062.1"/>
</dbReference>
<accession>A0ABW2PIR4</accession>
<protein>
    <submittedName>
        <fullName evidence="1">Wadjet anti-phage system protein JetD domain-containing protein</fullName>
    </submittedName>
</protein>
<proteinExistence type="predicted"/>
<evidence type="ECO:0000313" key="1">
    <source>
        <dbReference type="EMBL" id="MFC7388372.1"/>
    </source>
</evidence>
<organism evidence="1 2">
    <name type="scientific">Sphaerisporangium rhizosphaerae</name>
    <dbReference type="NCBI Taxonomy" id="2269375"/>
    <lineage>
        <taxon>Bacteria</taxon>
        <taxon>Bacillati</taxon>
        <taxon>Actinomycetota</taxon>
        <taxon>Actinomycetes</taxon>
        <taxon>Streptosporangiales</taxon>
        <taxon>Streptosporangiaceae</taxon>
        <taxon>Sphaerisporangium</taxon>
    </lineage>
</organism>
<comment type="caution">
    <text evidence="1">The sequence shown here is derived from an EMBL/GenBank/DDBJ whole genome shotgun (WGS) entry which is preliminary data.</text>
</comment>
<evidence type="ECO:0000313" key="2">
    <source>
        <dbReference type="Proteomes" id="UP001596496"/>
    </source>
</evidence>
<dbReference type="Proteomes" id="UP001596496">
    <property type="component" value="Unassembled WGS sequence"/>
</dbReference>
<gene>
    <name evidence="1" type="ORF">ACFQSB_39625</name>
</gene>
<reference evidence="2" key="1">
    <citation type="journal article" date="2019" name="Int. J. Syst. Evol. Microbiol.">
        <title>The Global Catalogue of Microorganisms (GCM) 10K type strain sequencing project: providing services to taxonomists for standard genome sequencing and annotation.</title>
        <authorList>
            <consortium name="The Broad Institute Genomics Platform"/>
            <consortium name="The Broad Institute Genome Sequencing Center for Infectious Disease"/>
            <person name="Wu L."/>
            <person name="Ma J."/>
        </authorList>
    </citation>
    <scope>NUCLEOTIDE SEQUENCE [LARGE SCALE GENOMIC DNA]</scope>
    <source>
        <strain evidence="2">CECT 7649</strain>
    </source>
</reference>
<sequence>MRHLTATERVLYEHLTDPDWTRFLRIEQERIPLRIAADAVDAGTRETSIQRRESV</sequence>
<dbReference type="EMBL" id="JBHTCG010000062">
    <property type="protein sequence ID" value="MFC7388372.1"/>
    <property type="molecule type" value="Genomic_DNA"/>
</dbReference>